<accession>A0A9Q0IIF9</accession>
<sequence>MAQETRNGGSSSLNNNTTNTTGVDNSKRKVLVALDVLCLLLGACDQRRWSSGAPSCMGPPPLQQHARQQIQLLWRSGEIKALVAAAGRPWWRLLGGLSPSIKALVAAAGRSLSFYQRPWWRLLD</sequence>
<evidence type="ECO:0000313" key="3">
    <source>
        <dbReference type="Proteomes" id="UP001148018"/>
    </source>
</evidence>
<comment type="caution">
    <text evidence="2">The sequence shown here is derived from an EMBL/GenBank/DDBJ whole genome shotgun (WGS) entry which is preliminary data.</text>
</comment>
<feature type="region of interest" description="Disordered" evidence="1">
    <location>
        <begin position="1"/>
        <end position="24"/>
    </location>
</feature>
<dbReference type="AlphaFoldDB" id="A0A9Q0IIF9"/>
<evidence type="ECO:0000313" key="2">
    <source>
        <dbReference type="EMBL" id="KAJ3599188.1"/>
    </source>
</evidence>
<dbReference type="EMBL" id="JANIIK010000048">
    <property type="protein sequence ID" value="KAJ3599188.1"/>
    <property type="molecule type" value="Genomic_DNA"/>
</dbReference>
<name>A0A9Q0IIF9_9TELE</name>
<organism evidence="2 3">
    <name type="scientific">Muraenolepis orangiensis</name>
    <name type="common">Patagonian moray cod</name>
    <dbReference type="NCBI Taxonomy" id="630683"/>
    <lineage>
        <taxon>Eukaryota</taxon>
        <taxon>Metazoa</taxon>
        <taxon>Chordata</taxon>
        <taxon>Craniata</taxon>
        <taxon>Vertebrata</taxon>
        <taxon>Euteleostomi</taxon>
        <taxon>Actinopterygii</taxon>
        <taxon>Neopterygii</taxon>
        <taxon>Teleostei</taxon>
        <taxon>Neoteleostei</taxon>
        <taxon>Acanthomorphata</taxon>
        <taxon>Zeiogadaria</taxon>
        <taxon>Gadariae</taxon>
        <taxon>Gadiformes</taxon>
        <taxon>Muraenolepidoidei</taxon>
        <taxon>Muraenolepididae</taxon>
        <taxon>Muraenolepis</taxon>
    </lineage>
</organism>
<feature type="compositionally biased region" description="Low complexity" evidence="1">
    <location>
        <begin position="1"/>
        <end position="22"/>
    </location>
</feature>
<gene>
    <name evidence="2" type="ORF">NHX12_033151</name>
</gene>
<dbReference type="Proteomes" id="UP001148018">
    <property type="component" value="Unassembled WGS sequence"/>
</dbReference>
<reference evidence="2" key="1">
    <citation type="submission" date="2022-07" db="EMBL/GenBank/DDBJ databases">
        <title>Chromosome-level genome of Muraenolepis orangiensis.</title>
        <authorList>
            <person name="Kim J."/>
        </authorList>
    </citation>
    <scope>NUCLEOTIDE SEQUENCE</scope>
    <source>
        <strain evidence="2">KU_S4_2022</strain>
        <tissue evidence="2">Muscle</tissue>
    </source>
</reference>
<protein>
    <submittedName>
        <fullName evidence="2">Uncharacterized protein</fullName>
    </submittedName>
</protein>
<evidence type="ECO:0000256" key="1">
    <source>
        <dbReference type="SAM" id="MobiDB-lite"/>
    </source>
</evidence>
<keyword evidence="3" id="KW-1185">Reference proteome</keyword>
<proteinExistence type="predicted"/>
<feature type="non-terminal residue" evidence="2">
    <location>
        <position position="1"/>
    </location>
</feature>